<proteinExistence type="predicted"/>
<accession>A0A088CE49</accession>
<sequence>MFVSDTHTQWKLIDFQPDLFTVVFDSVVHRYQHNKFVICIQGLYCVDDNTYQADSHAVRSRFA</sequence>
<protein>
    <submittedName>
        <fullName evidence="1">Uncharacterized protein</fullName>
    </submittedName>
</protein>
<evidence type="ECO:0000313" key="2">
    <source>
        <dbReference type="Proteomes" id="UP000029366"/>
    </source>
</evidence>
<dbReference type="RefSeq" id="YP_009100246.1">
    <property type="nucleotide sequence ID" value="NC_025434.1"/>
</dbReference>
<reference evidence="1 2" key="1">
    <citation type="journal article" date="2014" name="Emerg. Infect. Dis.">
        <title>Clinical Isolates of Shiga Toxin 1a-Producing Shigella flexneri with an Epidemiological Link to Recent Travel to Hispaniola.</title>
        <authorList>
            <person name="Gray M.D."/>
            <person name="Lampel K.A."/>
            <person name="Strockbine N.A."/>
            <person name="Fernandez R.E."/>
            <person name="Melton-Celsa A.R."/>
            <person name="Maurelli A.T."/>
        </authorList>
    </citation>
    <scope>NUCLEOTIDE SEQUENCE [LARGE SCALE GENOMIC DNA]</scope>
</reference>
<name>A0A088CE49_9CAUD</name>
<organism evidence="1 2">
    <name type="scientific">Shigella phage POCJ13</name>
    <dbReference type="NCBI Taxonomy" id="1498227"/>
    <lineage>
        <taxon>Viruses</taxon>
        <taxon>Duplodnaviria</taxon>
        <taxon>Heunggongvirae</taxon>
        <taxon>Uroviricota</taxon>
        <taxon>Caudoviricetes</taxon>
        <taxon>Sepvirinae</taxon>
        <taxon>Diegovirus</taxon>
        <taxon>Diegovirus POCJ13</taxon>
    </lineage>
</organism>
<evidence type="ECO:0000313" key="1">
    <source>
        <dbReference type="EMBL" id="AHZ95190.1"/>
    </source>
</evidence>
<keyword evidence="2" id="KW-1185">Reference proteome</keyword>
<dbReference type="EMBL" id="KJ603229">
    <property type="protein sequence ID" value="AHZ95190.1"/>
    <property type="molecule type" value="Genomic_DNA"/>
</dbReference>
<dbReference type="GeneID" id="22277189"/>
<dbReference type="Proteomes" id="UP000029366">
    <property type="component" value="Segment"/>
</dbReference>
<dbReference type="OrthoDB" id="35061at10239"/>
<dbReference type="KEGG" id="vg:22277189"/>